<dbReference type="FunFam" id="1.20.120.420:FF:000003">
    <property type="entry name" value="Methylthioribose-1-phosphate isomerase"/>
    <property type="match status" value="1"/>
</dbReference>
<reference evidence="4 5" key="1">
    <citation type="journal article" date="2016" name="Nat. Commun.">
        <title>Thousands of microbial genomes shed light on interconnected biogeochemical processes in an aquifer system.</title>
        <authorList>
            <person name="Anantharaman K."/>
            <person name="Brown C.T."/>
            <person name="Hug L.A."/>
            <person name="Sharon I."/>
            <person name="Castelle C.J."/>
            <person name="Probst A.J."/>
            <person name="Thomas B.C."/>
            <person name="Singh A."/>
            <person name="Wilkins M.J."/>
            <person name="Karaoz U."/>
            <person name="Brodie E.L."/>
            <person name="Williams K.H."/>
            <person name="Hubbard S.S."/>
            <person name="Banfield J.F."/>
        </authorList>
    </citation>
    <scope>NUCLEOTIDE SEQUENCE [LARGE SCALE GENOMIC DNA]</scope>
</reference>
<keyword evidence="3" id="KW-1133">Transmembrane helix</keyword>
<dbReference type="NCBIfam" id="NF004326">
    <property type="entry name" value="PRK05720.1"/>
    <property type="match status" value="1"/>
</dbReference>
<evidence type="ECO:0000313" key="5">
    <source>
        <dbReference type="Proteomes" id="UP000178797"/>
    </source>
</evidence>
<organism evidence="4 5">
    <name type="scientific">Candidatus Schekmanbacteria bacterium RBG_16_38_10</name>
    <dbReference type="NCBI Taxonomy" id="1817879"/>
    <lineage>
        <taxon>Bacteria</taxon>
        <taxon>Candidatus Schekmaniibacteriota</taxon>
    </lineage>
</organism>
<accession>A0A1F7RTA8</accession>
<keyword evidence="3" id="KW-0812">Transmembrane</keyword>
<feature type="non-terminal residue" evidence="4">
    <location>
        <position position="269"/>
    </location>
</feature>
<dbReference type="NCBIfam" id="TIGR00512">
    <property type="entry name" value="salvage_mtnA"/>
    <property type="match status" value="1"/>
</dbReference>
<feature type="transmembrane region" description="Helical" evidence="3">
    <location>
        <begin position="42"/>
        <end position="63"/>
    </location>
</feature>
<dbReference type="Gene3D" id="1.20.120.420">
    <property type="entry name" value="translation initiation factor eif-2b, domain 1"/>
    <property type="match status" value="1"/>
</dbReference>
<proteinExistence type="inferred from homology"/>
<dbReference type="GO" id="GO:0046523">
    <property type="term" value="F:S-methyl-5-thioribose-1-phosphate isomerase activity"/>
    <property type="evidence" value="ECO:0007669"/>
    <property type="project" value="TreeGrafter"/>
</dbReference>
<dbReference type="AlphaFoldDB" id="A0A1F7RTA8"/>
<sequence>MLKTVEWKNNCVRLIDQIRLPDEEVYVDCRNYEEVARAIEKMIVRGAPAIGVTAAFGIALGAIKSKAYTMKKFRAEFNKICDRLSITRPTAVNLFWAIDRMKEVFIKNSKFSPDEIRKLLLKEAKAVCREDININKSIGMHGKKLMDNGDVVLTHCNAGALATAGFGTALGVIRASVNDGKKIAVIADETRPFLQGSRLTAWELLKDKIPVTLICDNMAGYLMSKGEISKVIVGADRIASNGDVANKIGTYSVAVLAKKHNIPFYVAAP</sequence>
<dbReference type="EMBL" id="MGDE01000171">
    <property type="protein sequence ID" value="OGL44671.1"/>
    <property type="molecule type" value="Genomic_DNA"/>
</dbReference>
<dbReference type="PANTHER" id="PTHR43475:SF1">
    <property type="entry name" value="METHYLTHIORIBOSE-1-PHOSPHATE ISOMERASE"/>
    <property type="match status" value="1"/>
</dbReference>
<dbReference type="InterPro" id="IPR027363">
    <property type="entry name" value="M1Pi_N"/>
</dbReference>
<dbReference type="Pfam" id="PF01008">
    <property type="entry name" value="IF-2B"/>
    <property type="match status" value="1"/>
</dbReference>
<dbReference type="InterPro" id="IPR011559">
    <property type="entry name" value="Initiation_fac_2B_a/b/d"/>
</dbReference>
<evidence type="ECO:0000256" key="2">
    <source>
        <dbReference type="RuleBase" id="RU003814"/>
    </source>
</evidence>
<dbReference type="InterPro" id="IPR005251">
    <property type="entry name" value="IF-M1Pi"/>
</dbReference>
<name>A0A1F7RTA8_9BACT</name>
<protein>
    <submittedName>
        <fullName evidence="4">S-methyl-5-thioribose-1-phosphate isomerase</fullName>
    </submittedName>
</protein>
<dbReference type="SUPFAM" id="SSF100950">
    <property type="entry name" value="NagB/RpiA/CoA transferase-like"/>
    <property type="match status" value="1"/>
</dbReference>
<dbReference type="Gene3D" id="3.40.50.10470">
    <property type="entry name" value="Translation initiation factor eif-2b, domain 2"/>
    <property type="match status" value="1"/>
</dbReference>
<keyword evidence="1 4" id="KW-0413">Isomerase</keyword>
<keyword evidence="3" id="KW-0472">Membrane</keyword>
<dbReference type="InterPro" id="IPR000649">
    <property type="entry name" value="IF-2B-related"/>
</dbReference>
<dbReference type="Proteomes" id="UP000178797">
    <property type="component" value="Unassembled WGS sequence"/>
</dbReference>
<dbReference type="GO" id="GO:0019509">
    <property type="term" value="P:L-methionine salvage from methylthioadenosine"/>
    <property type="evidence" value="ECO:0007669"/>
    <property type="project" value="TreeGrafter"/>
</dbReference>
<evidence type="ECO:0000313" key="4">
    <source>
        <dbReference type="EMBL" id="OGL44671.1"/>
    </source>
</evidence>
<dbReference type="InterPro" id="IPR037171">
    <property type="entry name" value="NagB/RpiA_transferase-like"/>
</dbReference>
<gene>
    <name evidence="4" type="ORF">A2W05_08155</name>
</gene>
<evidence type="ECO:0000256" key="1">
    <source>
        <dbReference type="ARBA" id="ARBA00023235"/>
    </source>
</evidence>
<evidence type="ECO:0000256" key="3">
    <source>
        <dbReference type="SAM" id="Phobius"/>
    </source>
</evidence>
<dbReference type="PANTHER" id="PTHR43475">
    <property type="entry name" value="METHYLTHIORIBOSE-1-PHOSPHATE ISOMERASE"/>
    <property type="match status" value="1"/>
</dbReference>
<comment type="caution">
    <text evidence="4">The sequence shown here is derived from an EMBL/GenBank/DDBJ whole genome shotgun (WGS) entry which is preliminary data.</text>
</comment>
<dbReference type="InterPro" id="IPR042529">
    <property type="entry name" value="IF_2B-like_C"/>
</dbReference>
<dbReference type="NCBIfam" id="TIGR00524">
    <property type="entry name" value="eIF-2B_rel"/>
    <property type="match status" value="1"/>
</dbReference>
<comment type="similarity">
    <text evidence="2">Belongs to the eIF-2B alpha/beta/delta subunits family.</text>
</comment>